<dbReference type="GO" id="GO:0042601">
    <property type="term" value="C:endospore-forming forespore"/>
    <property type="evidence" value="ECO:0007669"/>
    <property type="project" value="TreeGrafter"/>
</dbReference>
<dbReference type="EMBL" id="AP008230">
    <property type="protein sequence ID" value="BAE84258.1"/>
    <property type="molecule type" value="Genomic_DNA"/>
</dbReference>
<dbReference type="Gene3D" id="3.40.50.12110">
    <property type="match status" value="1"/>
</dbReference>
<gene>
    <name evidence="1" type="ordered locus">DSY2469</name>
</gene>
<evidence type="ECO:0008006" key="3">
    <source>
        <dbReference type="Google" id="ProtNLM"/>
    </source>
</evidence>
<dbReference type="InterPro" id="IPR049539">
    <property type="entry name" value="SPL"/>
</dbReference>
<name>Q24UN4_DESHY</name>
<organism evidence="1 2">
    <name type="scientific">Desulfitobacterium hafniense (strain Y51)</name>
    <dbReference type="NCBI Taxonomy" id="138119"/>
    <lineage>
        <taxon>Bacteria</taxon>
        <taxon>Bacillati</taxon>
        <taxon>Bacillota</taxon>
        <taxon>Clostridia</taxon>
        <taxon>Eubacteriales</taxon>
        <taxon>Desulfitobacteriaceae</taxon>
        <taxon>Desulfitobacterium</taxon>
    </lineage>
</organism>
<protein>
    <recommendedName>
        <fullName evidence="3">Spore photoproduct lyase</fullName>
    </recommendedName>
</protein>
<dbReference type="PANTHER" id="PTHR37822:SF2">
    <property type="entry name" value="SPORE PHOTOPRODUCT LYASE"/>
    <property type="match status" value="1"/>
</dbReference>
<evidence type="ECO:0000313" key="2">
    <source>
        <dbReference type="Proteomes" id="UP000001946"/>
    </source>
</evidence>
<sequence>MREREMSFMHPERIYFEPAVLNYELGRQLQAKYATVPWEPIESHNNIEKLRKNPNQEFPRMKRLLILGVRKSLKYTPNQKVSDFLVPYTSSGCSAMCLYCYLVCNYNKCSYLRLFVNREQMMDKLIKTADQGEGELVFEIGSNSDLVLENTITGNLEWTIEEFAKKERGYLTFPTKFDRVEPLLALNHRERIIFRMSVNPEEIIQKVELGTSPLKARVQALNQMAEAGYKVGILIAPVVLVEHWQELYAQLIEQLAELITPQAKKKLFIEIIFMTYSFIHRAINQEAFPKAVELYDQSRMTGRGRGKYWYKETVRVSGEEFLRKELAEKLKGIPILYVV</sequence>
<dbReference type="GO" id="GO:0003913">
    <property type="term" value="F:DNA photolyase activity"/>
    <property type="evidence" value="ECO:0007669"/>
    <property type="project" value="TreeGrafter"/>
</dbReference>
<dbReference type="Pfam" id="PF20903">
    <property type="entry name" value="SPL"/>
    <property type="match status" value="1"/>
</dbReference>
<dbReference type="HOGENOM" id="CLU_057301_0_0_9"/>
<proteinExistence type="predicted"/>
<dbReference type="PANTHER" id="PTHR37822">
    <property type="entry name" value="SPORE PHOTOPRODUCT LYASE-RELATED"/>
    <property type="match status" value="1"/>
</dbReference>
<dbReference type="AlphaFoldDB" id="Q24UN4"/>
<evidence type="ECO:0000313" key="1">
    <source>
        <dbReference type="EMBL" id="BAE84258.1"/>
    </source>
</evidence>
<dbReference type="Proteomes" id="UP000001946">
    <property type="component" value="Chromosome"/>
</dbReference>
<reference evidence="1 2" key="1">
    <citation type="journal article" date="2006" name="J. Bacteriol.">
        <title>Complete genome sequence of the dehalorespiring bacterium Desulfitobacterium hafniense Y51 and comparison with Dehalococcoides ethenogenes 195.</title>
        <authorList>
            <person name="Nonaka H."/>
            <person name="Keresztes G."/>
            <person name="Shinoda Y."/>
            <person name="Ikenaga Y."/>
            <person name="Abe M."/>
            <person name="Naito K."/>
            <person name="Inatomi K."/>
            <person name="Furukawa K."/>
            <person name="Inui M."/>
            <person name="Yukawa H."/>
        </authorList>
    </citation>
    <scope>NUCLEOTIDE SEQUENCE [LARGE SCALE GENOMIC DNA]</scope>
    <source>
        <strain evidence="1 2">Y51</strain>
    </source>
</reference>
<dbReference type="GO" id="GO:0051539">
    <property type="term" value="F:4 iron, 4 sulfur cluster binding"/>
    <property type="evidence" value="ECO:0007669"/>
    <property type="project" value="TreeGrafter"/>
</dbReference>
<dbReference type="eggNOG" id="COG1533">
    <property type="taxonomic scope" value="Bacteria"/>
</dbReference>
<keyword evidence="2" id="KW-1185">Reference proteome</keyword>
<accession>Q24UN4</accession>
<dbReference type="GO" id="GO:1904047">
    <property type="term" value="F:S-adenosyl-L-methionine binding"/>
    <property type="evidence" value="ECO:0007669"/>
    <property type="project" value="TreeGrafter"/>
</dbReference>
<dbReference type="Gene3D" id="3.80.30.30">
    <property type="match status" value="1"/>
</dbReference>
<dbReference type="KEGG" id="dsy:DSY2469"/>
<dbReference type="STRING" id="138119.DSY2469"/>